<reference evidence="1 2" key="1">
    <citation type="submission" date="2016-02" db="EMBL/GenBank/DDBJ databases">
        <title>Genome analysis of coral dinoflagellate symbionts highlights evolutionary adaptations to a symbiotic lifestyle.</title>
        <authorList>
            <person name="Aranda M."/>
            <person name="Li Y."/>
            <person name="Liew Y.J."/>
            <person name="Baumgarten S."/>
            <person name="Simakov O."/>
            <person name="Wilson M."/>
            <person name="Piel J."/>
            <person name="Ashoor H."/>
            <person name="Bougouffa S."/>
            <person name="Bajic V.B."/>
            <person name="Ryu T."/>
            <person name="Ravasi T."/>
            <person name="Bayer T."/>
            <person name="Micklem G."/>
            <person name="Kim H."/>
            <person name="Bhak J."/>
            <person name="Lajeunesse T.C."/>
            <person name="Voolstra C.R."/>
        </authorList>
    </citation>
    <scope>NUCLEOTIDE SEQUENCE [LARGE SCALE GENOMIC DNA]</scope>
    <source>
        <strain evidence="1 2">CCMP2467</strain>
    </source>
</reference>
<sequence length="179" mass="17972">MFGSVDAIKIIQDHLTYRGDASDSVFQAATTHLQQGIAATSACNTVYPMAMDAFTMSSMGCGMMPMAMPGCFGAMMPGQMSPMAGCGMMGCTWGGAMPCATNGTTEEAGATAPAATAAAPTATAIEDTGDAQSATEEGTAFTQPTAEAVDAASEGEAGGEAERLAEGLGSEPLVGYEYC</sequence>
<keyword evidence="2" id="KW-1185">Reference proteome</keyword>
<organism evidence="1 2">
    <name type="scientific">Symbiodinium microadriaticum</name>
    <name type="common">Dinoflagellate</name>
    <name type="synonym">Zooxanthella microadriatica</name>
    <dbReference type="NCBI Taxonomy" id="2951"/>
    <lineage>
        <taxon>Eukaryota</taxon>
        <taxon>Sar</taxon>
        <taxon>Alveolata</taxon>
        <taxon>Dinophyceae</taxon>
        <taxon>Suessiales</taxon>
        <taxon>Symbiodiniaceae</taxon>
        <taxon>Symbiodinium</taxon>
    </lineage>
</organism>
<evidence type="ECO:0000313" key="2">
    <source>
        <dbReference type="Proteomes" id="UP000186817"/>
    </source>
</evidence>
<name>A0A1Q9C9Z0_SYMMI</name>
<evidence type="ECO:0000313" key="1">
    <source>
        <dbReference type="EMBL" id="OLP79736.1"/>
    </source>
</evidence>
<protein>
    <submittedName>
        <fullName evidence="1">Uncharacterized protein</fullName>
    </submittedName>
</protein>
<dbReference type="Proteomes" id="UP000186817">
    <property type="component" value="Unassembled WGS sequence"/>
</dbReference>
<dbReference type="EMBL" id="LSRX01001451">
    <property type="protein sequence ID" value="OLP79736.1"/>
    <property type="molecule type" value="Genomic_DNA"/>
</dbReference>
<accession>A0A1Q9C9Z0</accession>
<dbReference type="OrthoDB" id="10400191at2759"/>
<proteinExistence type="predicted"/>
<dbReference type="AlphaFoldDB" id="A0A1Q9C9Z0"/>
<gene>
    <name evidence="1" type="ORF">AK812_SmicGene39929</name>
</gene>
<comment type="caution">
    <text evidence="1">The sequence shown here is derived from an EMBL/GenBank/DDBJ whole genome shotgun (WGS) entry which is preliminary data.</text>
</comment>